<dbReference type="STRING" id="1121338.CLTEP_07390"/>
<proteinExistence type="predicted"/>
<sequence>MKRQSDKIFIIMFITFLFGMSVLNILTPDKVFSESENRVLQQMPKLSIKNVLNGRFMNKFSRYICDQFVFKDFFVSFKSDIERITLKGENNGVYFGRDGYLLEKYKKPSKALDNNINAINDFCNRNTKLSTYFLLVPNSVKIYDDKLPKFAKPYDELNTIKNVKHKLNSDVKFIDVYKTLREHKNEYIYFRTDHHWTMLGAYYAYKQCARYMGFTPNNINDFTFKTVSNKFYGTYYSKANNRHIDSDSIQVAFPKFKANYEIYYRDNDRCTNSLYESKYLNKKDKYSYFLDGNHSLVTIKSNVKNGKKLIIFKDSYSHCFIPFLANNYEEIHIIDLRYYRLNVYDYIKENNINEALFLYNVSTFSSDDSTDVLSK</sequence>
<reference evidence="2 3" key="1">
    <citation type="submission" date="2016-02" db="EMBL/GenBank/DDBJ databases">
        <title>Genome sequence of Clostridium tepidiprofundi DSM 19306.</title>
        <authorList>
            <person name="Poehlein A."/>
            <person name="Daniel R."/>
        </authorList>
    </citation>
    <scope>NUCLEOTIDE SEQUENCE [LARGE SCALE GENOMIC DNA]</scope>
    <source>
        <strain evidence="2 3">DSM 19306</strain>
    </source>
</reference>
<dbReference type="InterPro" id="IPR025945">
    <property type="entry name" value="DHHW"/>
</dbReference>
<dbReference type="Proteomes" id="UP000075531">
    <property type="component" value="Unassembled WGS sequence"/>
</dbReference>
<evidence type="ECO:0000256" key="1">
    <source>
        <dbReference type="SAM" id="Phobius"/>
    </source>
</evidence>
<dbReference type="AlphaFoldDB" id="A0A151B5Y7"/>
<evidence type="ECO:0008006" key="4">
    <source>
        <dbReference type="Google" id="ProtNLM"/>
    </source>
</evidence>
<keyword evidence="1" id="KW-0472">Membrane</keyword>
<dbReference type="PATRIC" id="fig|1121338.3.peg.752"/>
<organism evidence="2 3">
    <name type="scientific">Clostridium tepidiprofundi DSM 19306</name>
    <dbReference type="NCBI Taxonomy" id="1121338"/>
    <lineage>
        <taxon>Bacteria</taxon>
        <taxon>Bacillati</taxon>
        <taxon>Bacillota</taxon>
        <taxon>Clostridia</taxon>
        <taxon>Eubacteriales</taxon>
        <taxon>Clostridiaceae</taxon>
        <taxon>Clostridium</taxon>
    </lineage>
</organism>
<comment type="caution">
    <text evidence="2">The sequence shown here is derived from an EMBL/GenBank/DDBJ whole genome shotgun (WGS) entry which is preliminary data.</text>
</comment>
<dbReference type="RefSeq" id="WP_242863861.1">
    <property type="nucleotide sequence ID" value="NZ_LTBA01000004.1"/>
</dbReference>
<keyword evidence="1" id="KW-0812">Transmembrane</keyword>
<feature type="transmembrane region" description="Helical" evidence="1">
    <location>
        <begin position="7"/>
        <end position="26"/>
    </location>
</feature>
<dbReference type="Pfam" id="PF14286">
    <property type="entry name" value="DHHW"/>
    <property type="match status" value="1"/>
</dbReference>
<dbReference type="EMBL" id="LTBA01000004">
    <property type="protein sequence ID" value="KYH35335.1"/>
    <property type="molecule type" value="Genomic_DNA"/>
</dbReference>
<keyword evidence="3" id="KW-1185">Reference proteome</keyword>
<protein>
    <recommendedName>
        <fullName evidence="4">DHHW protein</fullName>
    </recommendedName>
</protein>
<evidence type="ECO:0000313" key="3">
    <source>
        <dbReference type="Proteomes" id="UP000075531"/>
    </source>
</evidence>
<keyword evidence="1" id="KW-1133">Transmembrane helix</keyword>
<gene>
    <name evidence="2" type="ORF">CLTEP_07390</name>
</gene>
<accession>A0A151B5Y7</accession>
<name>A0A151B5Y7_9CLOT</name>
<evidence type="ECO:0000313" key="2">
    <source>
        <dbReference type="EMBL" id="KYH35335.1"/>
    </source>
</evidence>